<dbReference type="PIRSF" id="PIRSF001092">
    <property type="entry name" value="Alpha-L-fucosidase"/>
    <property type="match status" value="1"/>
</dbReference>
<evidence type="ECO:0000313" key="11">
    <source>
        <dbReference type="Proteomes" id="UP001247620"/>
    </source>
</evidence>
<keyword evidence="5 10" id="KW-0378">Hydrolase</keyword>
<dbReference type="InterPro" id="IPR013780">
    <property type="entry name" value="Glyco_hydro_b"/>
</dbReference>
<evidence type="ECO:0000256" key="3">
    <source>
        <dbReference type="ARBA" id="ARBA00012662"/>
    </source>
</evidence>
<dbReference type="SUPFAM" id="SSF51445">
    <property type="entry name" value="(Trans)glycosidases"/>
    <property type="match status" value="1"/>
</dbReference>
<dbReference type="Gene3D" id="2.60.40.1180">
    <property type="entry name" value="Golgi alpha-mannosidase II"/>
    <property type="match status" value="1"/>
</dbReference>
<comment type="function">
    <text evidence="1">Alpha-L-fucosidase is responsible for hydrolyzing the alpha-1,6-linked fucose joined to the reducing-end N-acetylglucosamine of the carbohydrate moieties of glycoproteins.</text>
</comment>
<dbReference type="InterPro" id="IPR031919">
    <property type="entry name" value="Fucosidase_C"/>
</dbReference>
<feature type="domain" description="Alpha-L-fucosidase C-terminal" evidence="9">
    <location>
        <begin position="393"/>
        <end position="475"/>
    </location>
</feature>
<keyword evidence="6 10" id="KW-0326">Glycosidase</keyword>
<dbReference type="Proteomes" id="UP001247620">
    <property type="component" value="Unassembled WGS sequence"/>
</dbReference>
<protein>
    <recommendedName>
        <fullName evidence="3">alpha-L-fucosidase</fullName>
        <ecNumber evidence="3">3.2.1.51</ecNumber>
    </recommendedName>
</protein>
<comment type="caution">
    <text evidence="10">The sequence shown here is derived from an EMBL/GenBank/DDBJ whole genome shotgun (WGS) entry which is preliminary data.</text>
</comment>
<dbReference type="SMART" id="SM00812">
    <property type="entry name" value="Alpha_L_fucos"/>
    <property type="match status" value="1"/>
</dbReference>
<dbReference type="InterPro" id="IPR016286">
    <property type="entry name" value="FUC_metazoa-typ"/>
</dbReference>
<dbReference type="RefSeq" id="WP_310097981.1">
    <property type="nucleotide sequence ID" value="NZ_JAVDUU010000003.1"/>
</dbReference>
<dbReference type="PANTHER" id="PTHR10030:SF37">
    <property type="entry name" value="ALPHA-L-FUCOSIDASE-RELATED"/>
    <property type="match status" value="1"/>
</dbReference>
<keyword evidence="11" id="KW-1185">Reference proteome</keyword>
<dbReference type="EC" id="3.2.1.51" evidence="3"/>
<dbReference type="PANTHER" id="PTHR10030">
    <property type="entry name" value="ALPHA-L-FUCOSIDASE"/>
    <property type="match status" value="1"/>
</dbReference>
<reference evidence="10 11" key="1">
    <citation type="submission" date="2023-07" db="EMBL/GenBank/DDBJ databases">
        <title>Sorghum-associated microbial communities from plants grown in Nebraska, USA.</title>
        <authorList>
            <person name="Schachtman D."/>
        </authorList>
    </citation>
    <scope>NUCLEOTIDE SEQUENCE [LARGE SCALE GENOMIC DNA]</scope>
    <source>
        <strain evidence="10 11">3262</strain>
    </source>
</reference>
<evidence type="ECO:0000256" key="5">
    <source>
        <dbReference type="ARBA" id="ARBA00022801"/>
    </source>
</evidence>
<evidence type="ECO:0000256" key="1">
    <source>
        <dbReference type="ARBA" id="ARBA00004071"/>
    </source>
</evidence>
<keyword evidence="4 7" id="KW-0732">Signal</keyword>
<sequence>MKKLFTLLFLSFYSVILMAQKHNVSKQYVPPGDPLVEEKISKWQDLKFGLFMHWGTYSQWGVVESWSICPEDEGWTQRRGPYSATYNGYKTAYENLQTTFNPVKFNPEKWVKAAKDAGMKYVIFTTKHHDGFCMFDTKETDYKITSTKTPFSANPRSNVTKEIFDAFRKENFMVGAYFSKPDWHTENYWWPYFPPKDRNVNYDPKKHPERWQKFKDFTYNQISELMTGYGKVDILWLDGGWVRPKSSIDTSVDWQRGITYDQDIDMPKIAAMGRQKQPGLIVVDRTVSGQYENYTTPEQEVPEVPLDHPWESCITMGNSWSYVPRDHYKSVQQIVQLLVKIVSRGGNLLMNIGPGPDGDWDPVAYERLKGISDWMKVNGEGIYNSKSVAPYSTGNIFYTKAKNDKAIYAFVLSDQEKVALPASISVKVSKPKKVTLLGSSQRLKWKQQNDEIVINIPAGLQQSSNLKEAACFKLEY</sequence>
<dbReference type="Pfam" id="PF01120">
    <property type="entry name" value="Alpha_L_fucos"/>
    <property type="match status" value="1"/>
</dbReference>
<organism evidence="10 11">
    <name type="scientific">Mucilaginibacter pocheonensis</name>
    <dbReference type="NCBI Taxonomy" id="398050"/>
    <lineage>
        <taxon>Bacteria</taxon>
        <taxon>Pseudomonadati</taxon>
        <taxon>Bacteroidota</taxon>
        <taxon>Sphingobacteriia</taxon>
        <taxon>Sphingobacteriales</taxon>
        <taxon>Sphingobacteriaceae</taxon>
        <taxon>Mucilaginibacter</taxon>
    </lineage>
</organism>
<evidence type="ECO:0000259" key="8">
    <source>
        <dbReference type="Pfam" id="PF01120"/>
    </source>
</evidence>
<dbReference type="InterPro" id="IPR000933">
    <property type="entry name" value="Glyco_hydro_29"/>
</dbReference>
<proteinExistence type="inferred from homology"/>
<dbReference type="InterPro" id="IPR057739">
    <property type="entry name" value="Glyco_hydro_29_N"/>
</dbReference>
<evidence type="ECO:0000256" key="2">
    <source>
        <dbReference type="ARBA" id="ARBA00007951"/>
    </source>
</evidence>
<dbReference type="EMBL" id="JAVDUU010000003">
    <property type="protein sequence ID" value="MDR6943548.1"/>
    <property type="molecule type" value="Genomic_DNA"/>
</dbReference>
<evidence type="ECO:0000313" key="10">
    <source>
        <dbReference type="EMBL" id="MDR6943548.1"/>
    </source>
</evidence>
<accession>A0ABU1TDR4</accession>
<evidence type="ECO:0000256" key="7">
    <source>
        <dbReference type="SAM" id="SignalP"/>
    </source>
</evidence>
<dbReference type="Gene3D" id="3.20.20.80">
    <property type="entry name" value="Glycosidases"/>
    <property type="match status" value="1"/>
</dbReference>
<feature type="signal peptide" evidence="7">
    <location>
        <begin position="1"/>
        <end position="19"/>
    </location>
</feature>
<feature type="chain" id="PRO_5045291547" description="alpha-L-fucosidase" evidence="7">
    <location>
        <begin position="20"/>
        <end position="476"/>
    </location>
</feature>
<feature type="domain" description="Glycoside hydrolase family 29 N-terminal" evidence="8">
    <location>
        <begin position="17"/>
        <end position="380"/>
    </location>
</feature>
<evidence type="ECO:0000259" key="9">
    <source>
        <dbReference type="Pfam" id="PF16757"/>
    </source>
</evidence>
<dbReference type="GO" id="GO:0004560">
    <property type="term" value="F:alpha-L-fucosidase activity"/>
    <property type="evidence" value="ECO:0007669"/>
    <property type="project" value="UniProtKB-EC"/>
</dbReference>
<dbReference type="Pfam" id="PF16757">
    <property type="entry name" value="Fucosidase_C"/>
    <property type="match status" value="1"/>
</dbReference>
<name>A0ABU1TDR4_9SPHI</name>
<evidence type="ECO:0000256" key="4">
    <source>
        <dbReference type="ARBA" id="ARBA00022729"/>
    </source>
</evidence>
<evidence type="ECO:0000256" key="6">
    <source>
        <dbReference type="ARBA" id="ARBA00023295"/>
    </source>
</evidence>
<comment type="similarity">
    <text evidence="2">Belongs to the glycosyl hydrolase 29 family.</text>
</comment>
<dbReference type="InterPro" id="IPR017853">
    <property type="entry name" value="GH"/>
</dbReference>
<gene>
    <name evidence="10" type="ORF">J2W55_003401</name>
</gene>